<reference evidence="1 2" key="1">
    <citation type="submission" date="2021-06" db="EMBL/GenBank/DDBJ databases">
        <title>Caerostris extrusa draft genome.</title>
        <authorList>
            <person name="Kono N."/>
            <person name="Arakawa K."/>
        </authorList>
    </citation>
    <scope>NUCLEOTIDE SEQUENCE [LARGE SCALE GENOMIC DNA]</scope>
</reference>
<organism evidence="1 2">
    <name type="scientific">Caerostris extrusa</name>
    <name type="common">Bark spider</name>
    <name type="synonym">Caerostris bankana</name>
    <dbReference type="NCBI Taxonomy" id="172846"/>
    <lineage>
        <taxon>Eukaryota</taxon>
        <taxon>Metazoa</taxon>
        <taxon>Ecdysozoa</taxon>
        <taxon>Arthropoda</taxon>
        <taxon>Chelicerata</taxon>
        <taxon>Arachnida</taxon>
        <taxon>Araneae</taxon>
        <taxon>Araneomorphae</taxon>
        <taxon>Entelegynae</taxon>
        <taxon>Araneoidea</taxon>
        <taxon>Araneidae</taxon>
        <taxon>Caerostris</taxon>
    </lineage>
</organism>
<dbReference type="AlphaFoldDB" id="A0AAV4V7A7"/>
<comment type="caution">
    <text evidence="1">The sequence shown here is derived from an EMBL/GenBank/DDBJ whole genome shotgun (WGS) entry which is preliminary data.</text>
</comment>
<dbReference type="Proteomes" id="UP001054945">
    <property type="component" value="Unassembled WGS sequence"/>
</dbReference>
<proteinExistence type="predicted"/>
<name>A0AAV4V7A7_CAEEX</name>
<gene>
    <name evidence="1" type="ORF">CEXT_500221</name>
</gene>
<sequence>MSSSDSAACNNSAKGDLCNSALDRKLELTSLTYCSQWRGLWPLGSSAPSNLLSHNHTLIRRLQSQWNCIASSVQGLHTEDVPNN</sequence>
<dbReference type="EMBL" id="BPLR01014030">
    <property type="protein sequence ID" value="GIY65819.1"/>
    <property type="molecule type" value="Genomic_DNA"/>
</dbReference>
<accession>A0AAV4V7A7</accession>
<evidence type="ECO:0000313" key="1">
    <source>
        <dbReference type="EMBL" id="GIY65819.1"/>
    </source>
</evidence>
<evidence type="ECO:0000313" key="2">
    <source>
        <dbReference type="Proteomes" id="UP001054945"/>
    </source>
</evidence>
<keyword evidence="2" id="KW-1185">Reference proteome</keyword>
<protein>
    <submittedName>
        <fullName evidence="1">Uncharacterized protein</fullName>
    </submittedName>
</protein>